<evidence type="ECO:0000313" key="2">
    <source>
        <dbReference type="EMBL" id="RIH62687.1"/>
    </source>
</evidence>
<dbReference type="OrthoDB" id="1362060at2"/>
<dbReference type="EMBL" id="QWET01000069">
    <property type="protein sequence ID" value="RIH62687.1"/>
    <property type="molecule type" value="Genomic_DNA"/>
</dbReference>
<evidence type="ECO:0000313" key="3">
    <source>
        <dbReference type="Proteomes" id="UP000266441"/>
    </source>
</evidence>
<dbReference type="Proteomes" id="UP000266441">
    <property type="component" value="Unassembled WGS sequence"/>
</dbReference>
<feature type="region of interest" description="Disordered" evidence="1">
    <location>
        <begin position="12"/>
        <end position="31"/>
    </location>
</feature>
<evidence type="ECO:0000256" key="1">
    <source>
        <dbReference type="SAM" id="MobiDB-lite"/>
    </source>
</evidence>
<dbReference type="RefSeq" id="WP_119352361.1">
    <property type="nucleotide sequence ID" value="NZ_QWET01000069.1"/>
</dbReference>
<gene>
    <name evidence="2" type="ORF">D1164_23635</name>
</gene>
<reference evidence="2 3" key="1">
    <citation type="journal article" date="2015" name="Int. J. Syst. Evol. Microbiol.">
        <title>Mariniphaga sediminis sp. nov., isolated from coastal sediment.</title>
        <authorList>
            <person name="Wang F.Q."/>
            <person name="Shen Q.Y."/>
            <person name="Chen G.J."/>
            <person name="Du Z.J."/>
        </authorList>
    </citation>
    <scope>NUCLEOTIDE SEQUENCE [LARGE SCALE GENOMIC DNA]</scope>
    <source>
        <strain evidence="2 3">SY21</strain>
    </source>
</reference>
<organism evidence="2 3">
    <name type="scientific">Mariniphaga sediminis</name>
    <dbReference type="NCBI Taxonomy" id="1628158"/>
    <lineage>
        <taxon>Bacteria</taxon>
        <taxon>Pseudomonadati</taxon>
        <taxon>Bacteroidota</taxon>
        <taxon>Bacteroidia</taxon>
        <taxon>Marinilabiliales</taxon>
        <taxon>Prolixibacteraceae</taxon>
        <taxon>Mariniphaga</taxon>
    </lineage>
</organism>
<sequence length="83" mass="10059">MVDAWMKLHEYQKSRNGNPEKVQQKFEEKSNSPHKLEYARLEIMKFGWWNSANRKLPHINTSIYYPNEFERLLIDIECDCDEP</sequence>
<dbReference type="AlphaFoldDB" id="A0A399CSN0"/>
<protein>
    <submittedName>
        <fullName evidence="2">Uncharacterized protein</fullName>
    </submittedName>
</protein>
<feature type="compositionally biased region" description="Basic and acidic residues" evidence="1">
    <location>
        <begin position="22"/>
        <end position="31"/>
    </location>
</feature>
<proteinExistence type="predicted"/>
<keyword evidence="3" id="KW-1185">Reference proteome</keyword>
<name>A0A399CSN0_9BACT</name>
<accession>A0A399CSN0</accession>
<comment type="caution">
    <text evidence="2">The sequence shown here is derived from an EMBL/GenBank/DDBJ whole genome shotgun (WGS) entry which is preliminary data.</text>
</comment>